<dbReference type="RefSeq" id="WP_008027573.1">
    <property type="nucleotide sequence ID" value="NZ_ACYY01000002.1"/>
</dbReference>
<reference evidence="3 4" key="1">
    <citation type="submission" date="2009-08" db="EMBL/GenBank/DDBJ databases">
        <title>The draft genome of Rhodobacter sp. SW2.</title>
        <authorList>
            <consortium name="US DOE Joint Genome Institute (JGI-PGF)"/>
            <person name="Lucas S."/>
            <person name="Copeland A."/>
            <person name="Lapidus A."/>
            <person name="Glavina del Rio T."/>
            <person name="Tice H."/>
            <person name="Bruce D."/>
            <person name="Goodwin L."/>
            <person name="Pitluck S."/>
            <person name="Larimer F."/>
            <person name="Land M.L."/>
            <person name="Hauser L."/>
            <person name="Emerson D."/>
        </authorList>
    </citation>
    <scope>NUCLEOTIDE SEQUENCE [LARGE SCALE GENOMIC DNA]</scope>
    <source>
        <strain evidence="3 4">SW2</strain>
    </source>
</reference>
<dbReference type="Gene3D" id="3.40.830.10">
    <property type="entry name" value="LigB-like"/>
    <property type="match status" value="1"/>
</dbReference>
<dbReference type="Proteomes" id="UP000010121">
    <property type="component" value="Unassembled WGS sequence"/>
</dbReference>
<keyword evidence="3" id="KW-0223">Dioxygenase</keyword>
<accession>C8RX97</accession>
<dbReference type="EC" id="1.13.11.15" evidence="3"/>
<dbReference type="SUPFAM" id="SSF53213">
    <property type="entry name" value="LigB-like"/>
    <property type="match status" value="1"/>
</dbReference>
<dbReference type="AlphaFoldDB" id="C8RX97"/>
<comment type="caution">
    <text evidence="3">The sequence shown here is derived from an EMBL/GenBank/DDBJ whole genome shotgun (WGS) entry which is preliminary data.</text>
</comment>
<dbReference type="Pfam" id="PF02900">
    <property type="entry name" value="LigB"/>
    <property type="match status" value="1"/>
</dbReference>
<dbReference type="PANTHER" id="PTHR30096">
    <property type="entry name" value="4,5-DOPA DIOXYGENASE EXTRADIOL-LIKE PROTEIN"/>
    <property type="match status" value="1"/>
</dbReference>
<name>C8RX97_9RHOB</name>
<dbReference type="GO" id="GO:0008687">
    <property type="term" value="F:3,4-dihydroxyphenylacetate 2,3-dioxygenase activity"/>
    <property type="evidence" value="ECO:0007669"/>
    <property type="project" value="UniProtKB-EC"/>
</dbReference>
<gene>
    <name evidence="3" type="ORF">Rsw2DRAFT_0425</name>
</gene>
<protein>
    <submittedName>
        <fullName evidence="3">3,4-dihydroxyphenylacetate 2,3-dioxygenase</fullName>
        <ecNumber evidence="3">1.13.11.15</ecNumber>
    </submittedName>
</protein>
<evidence type="ECO:0000313" key="3">
    <source>
        <dbReference type="EMBL" id="EEW26622.1"/>
    </source>
</evidence>
<feature type="domain" description="Extradiol ring-cleavage dioxygenase class III enzyme subunit B" evidence="2">
    <location>
        <begin position="6"/>
        <end position="277"/>
    </location>
</feature>
<dbReference type="eggNOG" id="COG3384">
    <property type="taxonomic scope" value="Bacteria"/>
</dbReference>
<keyword evidence="4" id="KW-1185">Reference proteome</keyword>
<dbReference type="OrthoDB" id="1676816at2"/>
<evidence type="ECO:0000313" key="4">
    <source>
        <dbReference type="Proteomes" id="UP000010121"/>
    </source>
</evidence>
<dbReference type="InterPro" id="IPR011984">
    <property type="entry name" value="HPCD"/>
</dbReference>
<dbReference type="STRING" id="371731.Rsw2DRAFT_0425"/>
<proteinExistence type="predicted"/>
<dbReference type="CDD" id="cd07370">
    <property type="entry name" value="HPCD"/>
    <property type="match status" value="1"/>
</dbReference>
<dbReference type="PANTHER" id="PTHR30096:SF9">
    <property type="entry name" value="4-HYDROXYPHENYLACETATE CATABOLISM PROTEIN"/>
    <property type="match status" value="1"/>
</dbReference>
<dbReference type="GO" id="GO:0008198">
    <property type="term" value="F:ferrous iron binding"/>
    <property type="evidence" value="ECO:0007669"/>
    <property type="project" value="InterPro"/>
</dbReference>
<dbReference type="NCBIfam" id="TIGR02298">
    <property type="entry name" value="HpaD_Fe"/>
    <property type="match status" value="1"/>
</dbReference>
<evidence type="ECO:0000259" key="2">
    <source>
        <dbReference type="Pfam" id="PF02900"/>
    </source>
</evidence>
<organism evidence="3 4">
    <name type="scientific">Rhodobacter ferrooxidans</name>
    <dbReference type="NCBI Taxonomy" id="371731"/>
    <lineage>
        <taxon>Bacteria</taxon>
        <taxon>Pseudomonadati</taxon>
        <taxon>Pseudomonadota</taxon>
        <taxon>Alphaproteobacteria</taxon>
        <taxon>Rhodobacterales</taxon>
        <taxon>Rhodobacter group</taxon>
        <taxon>Rhodobacter</taxon>
    </lineage>
</organism>
<dbReference type="InterPro" id="IPR004183">
    <property type="entry name" value="Xdiol_dOase_suB"/>
</dbReference>
<dbReference type="EMBL" id="ACYY01000002">
    <property type="protein sequence ID" value="EEW26622.1"/>
    <property type="molecule type" value="Genomic_DNA"/>
</dbReference>
<evidence type="ECO:0000256" key="1">
    <source>
        <dbReference type="ARBA" id="ARBA00023002"/>
    </source>
</evidence>
<keyword evidence="1 3" id="KW-0560">Oxidoreductase</keyword>
<sequence length="279" mass="30252">MGIVLAAKVTHVPTIWMSHTMEKYRGIRQPAIDGYARIREQAIAAGVETFVVFDTHWIVNQGFHLNARPQHQGRFTSHELPHMLADMDYGYDGDSELARMIADEVRASGQKAMAHETPGLGMEYGTLLPMHFINQGAYARVVPVAVNQFASIAEHAAAGAALARAVAASGRRVGVLASGSLSHAFWPNDKSEAGINSLNGEFNRQSDLRVLELWAEGRWPEFLAMLPDYAGHCSGECGMGDTALLFGALGWEGYKGQATVQTPYFPSSGTGQTNVTFSV</sequence>